<dbReference type="PRINTS" id="PR00178">
    <property type="entry name" value="FATTYACIDBP"/>
</dbReference>
<dbReference type="PANTHER" id="PTHR11955">
    <property type="entry name" value="FATTY ACID BINDING PROTEIN"/>
    <property type="match status" value="1"/>
</dbReference>
<reference evidence="4" key="1">
    <citation type="journal article" date="2021" name="Genome Biol. Evol.">
        <title>A High-Quality Reference Genome for a Parasitic Bivalve with Doubly Uniparental Inheritance (Bivalvia: Unionida).</title>
        <authorList>
            <person name="Smith C.H."/>
        </authorList>
    </citation>
    <scope>NUCLEOTIDE SEQUENCE</scope>
    <source>
        <strain evidence="4">CHS0354</strain>
    </source>
</reference>
<comment type="caution">
    <text evidence="4">The sequence shown here is derived from an EMBL/GenBank/DDBJ whole genome shotgun (WGS) entry which is preliminary data.</text>
</comment>
<dbReference type="CDD" id="cd00742">
    <property type="entry name" value="FABP"/>
    <property type="match status" value="1"/>
</dbReference>
<keyword evidence="5" id="KW-1185">Reference proteome</keyword>
<gene>
    <name evidence="4" type="ORF">CHS0354_013224</name>
</gene>
<name>A0AAE0SR07_9BIVA</name>
<dbReference type="InterPro" id="IPR031259">
    <property type="entry name" value="ILBP"/>
</dbReference>
<dbReference type="Pfam" id="PF00061">
    <property type="entry name" value="Lipocalin"/>
    <property type="match status" value="1"/>
</dbReference>
<dbReference type="AlphaFoldDB" id="A0AAE0SR07"/>
<dbReference type="EMBL" id="JAEAOA010000802">
    <property type="protein sequence ID" value="KAK3596540.1"/>
    <property type="molecule type" value="Genomic_DNA"/>
</dbReference>
<reference evidence="4" key="3">
    <citation type="submission" date="2023-05" db="EMBL/GenBank/DDBJ databases">
        <authorList>
            <person name="Smith C.H."/>
        </authorList>
    </citation>
    <scope>NUCLEOTIDE SEQUENCE</scope>
    <source>
        <strain evidence="4">CHS0354</strain>
        <tissue evidence="4">Mantle</tissue>
    </source>
</reference>
<evidence type="ECO:0000313" key="4">
    <source>
        <dbReference type="EMBL" id="KAK3596540.1"/>
    </source>
</evidence>
<dbReference type="InterPro" id="IPR000566">
    <property type="entry name" value="Lipocln_cytosolic_FA-bd_dom"/>
</dbReference>
<dbReference type="Gene3D" id="2.40.128.20">
    <property type="match status" value="1"/>
</dbReference>
<reference evidence="4" key="2">
    <citation type="journal article" date="2021" name="Genome Biol. Evol.">
        <title>Developing a high-quality reference genome for a parasitic bivalve with doubly uniparental inheritance (Bivalvia: Unionida).</title>
        <authorList>
            <person name="Smith C.H."/>
        </authorList>
    </citation>
    <scope>NUCLEOTIDE SEQUENCE</scope>
    <source>
        <strain evidence="4">CHS0354</strain>
        <tissue evidence="4">Mantle</tissue>
    </source>
</reference>
<organism evidence="4 5">
    <name type="scientific">Potamilus streckersoni</name>
    <dbReference type="NCBI Taxonomy" id="2493646"/>
    <lineage>
        <taxon>Eukaryota</taxon>
        <taxon>Metazoa</taxon>
        <taxon>Spiralia</taxon>
        <taxon>Lophotrochozoa</taxon>
        <taxon>Mollusca</taxon>
        <taxon>Bivalvia</taxon>
        <taxon>Autobranchia</taxon>
        <taxon>Heteroconchia</taxon>
        <taxon>Palaeoheterodonta</taxon>
        <taxon>Unionida</taxon>
        <taxon>Unionoidea</taxon>
        <taxon>Unionidae</taxon>
        <taxon>Ambleminae</taxon>
        <taxon>Lampsilini</taxon>
        <taxon>Potamilus</taxon>
    </lineage>
</organism>
<comment type="similarity">
    <text evidence="1">Belongs to the calycin superfamily. Fatty-acid binding protein (FABP) family.</text>
</comment>
<dbReference type="InterPro" id="IPR000463">
    <property type="entry name" value="Fatty_acid-bd"/>
</dbReference>
<dbReference type="GO" id="GO:0008289">
    <property type="term" value="F:lipid binding"/>
    <property type="evidence" value="ECO:0007669"/>
    <property type="project" value="UniProtKB-KW"/>
</dbReference>
<sequence>MALAEIKAQLGGNWKLDRSENFEEALKEMGMNLLIRKLAGAVSSSLEIDVVDDSVKIVAKASLFSRTITFKLNEEYEEEFEGINMKCISTWEDGKLKTTSEPKEAGKVKPQRFVRERVNDELVQTMWVGDVRCVRIFKSQN</sequence>
<evidence type="ECO:0000256" key="1">
    <source>
        <dbReference type="ARBA" id="ARBA00008390"/>
    </source>
</evidence>
<accession>A0AAE0SR07</accession>
<protein>
    <recommendedName>
        <fullName evidence="3">Lipocalin/cytosolic fatty-acid binding domain-containing protein</fullName>
    </recommendedName>
</protein>
<keyword evidence="2" id="KW-0446">Lipid-binding</keyword>
<dbReference type="InterPro" id="IPR012674">
    <property type="entry name" value="Calycin"/>
</dbReference>
<evidence type="ECO:0000313" key="5">
    <source>
        <dbReference type="Proteomes" id="UP001195483"/>
    </source>
</evidence>
<proteinExistence type="inferred from homology"/>
<feature type="domain" description="Lipocalin/cytosolic fatty-acid binding" evidence="3">
    <location>
        <begin position="12"/>
        <end position="139"/>
    </location>
</feature>
<evidence type="ECO:0000256" key="2">
    <source>
        <dbReference type="ARBA" id="ARBA00023121"/>
    </source>
</evidence>
<dbReference type="Proteomes" id="UP001195483">
    <property type="component" value="Unassembled WGS sequence"/>
</dbReference>
<dbReference type="SUPFAM" id="SSF50814">
    <property type="entry name" value="Lipocalins"/>
    <property type="match status" value="1"/>
</dbReference>
<evidence type="ECO:0000259" key="3">
    <source>
        <dbReference type="Pfam" id="PF00061"/>
    </source>
</evidence>